<dbReference type="InterPro" id="IPR052050">
    <property type="entry name" value="SecEffector_AnkRepeat"/>
</dbReference>
<dbReference type="KEGG" id="vg:36843395"/>
<feature type="compositionally biased region" description="Basic residues" evidence="1">
    <location>
        <begin position="638"/>
        <end position="652"/>
    </location>
</feature>
<dbReference type="GeneID" id="36843395"/>
<proteinExistence type="predicted"/>
<organism evidence="2">
    <name type="scientific">Pandoravirus neocaledonia</name>
    <dbReference type="NCBI Taxonomy" id="2107708"/>
    <lineage>
        <taxon>Viruses</taxon>
        <taxon>Pandoravirus</taxon>
    </lineage>
</organism>
<evidence type="ECO:0000313" key="2">
    <source>
        <dbReference type="EMBL" id="AVK76682.1"/>
    </source>
</evidence>
<gene>
    <name evidence="2" type="ORF">pneo_cds_1075</name>
</gene>
<dbReference type="RefSeq" id="YP_009482685.1">
    <property type="nucleotide sequence ID" value="NC_037666.1"/>
</dbReference>
<name>A0A2U7UE46_9VIRU</name>
<protein>
    <submittedName>
        <fullName evidence="2">Uncharacterized protein</fullName>
    </submittedName>
</protein>
<reference evidence="2" key="1">
    <citation type="journal article" date="2018" name="Nat. Commun.">
        <title>Diversity and evolution of the emerging Pandoraviridae family.</title>
        <authorList>
            <person name="Legendre M."/>
            <person name="Fabre E."/>
            <person name="Poirot O."/>
            <person name="Jeudy S."/>
            <person name="Lartigue A."/>
            <person name="Alempic J.M."/>
            <person name="Beucher L."/>
            <person name="Philippe N."/>
            <person name="Bertaux L."/>
            <person name="Christo-Foroux E."/>
            <person name="Labadie K."/>
            <person name="Coute Y."/>
            <person name="Abergel C."/>
            <person name="Claverie J.M."/>
        </authorList>
    </citation>
    <scope>NUCLEOTIDE SEQUENCE [LARGE SCALE GENOMIC DNA]</scope>
    <source>
        <strain evidence="2">Neocaledonia</strain>
    </source>
</reference>
<evidence type="ECO:0000256" key="1">
    <source>
        <dbReference type="SAM" id="MobiDB-lite"/>
    </source>
</evidence>
<accession>A0A2U7UE46</accession>
<dbReference type="PANTHER" id="PTHR46586:SF3">
    <property type="entry name" value="ANKYRIN REPEAT-CONTAINING PROTEIN"/>
    <property type="match status" value="1"/>
</dbReference>
<feature type="compositionally biased region" description="Polar residues" evidence="1">
    <location>
        <begin position="627"/>
        <end position="637"/>
    </location>
</feature>
<dbReference type="EMBL" id="MG011690">
    <property type="protein sequence ID" value="AVK76682.1"/>
    <property type="molecule type" value="Genomic_DNA"/>
</dbReference>
<dbReference type="PANTHER" id="PTHR46586">
    <property type="entry name" value="ANKYRIN REPEAT-CONTAINING PROTEIN"/>
    <property type="match status" value="1"/>
</dbReference>
<feature type="region of interest" description="Disordered" evidence="1">
    <location>
        <begin position="624"/>
        <end position="652"/>
    </location>
</feature>
<dbReference type="Proteomes" id="UP000249287">
    <property type="component" value="Segment"/>
</dbReference>
<sequence>MHGGSINAILCDDLLYRILVVDLGTAAAPIMARVCKRWQAVISAAPDRWRDQFIEETAANVVAAGVAPGRLLVGWAARVRFLEARAGARFLHVGHLIAAVAQGHAKLAAWMRRQQHPWVDCDPDGKDDDAHGLSPPTRDIACFFCPRCGGGREADVWPWACALREGNARSVVADLDALIAVRGPITDRQRRCWSRALHLVLPLLARSGDIDLVTRFLKEDLLERPWHSRWAIWRAAATAGRLDLLQWAHAGGHATDESTFDTPYRPDGEHPKMTPLSKGAARAGAIDALNWIDATWPESSNSLKVFEAALRGGHSAVLDWLDGKYPRMIQQQRHPGEPRLLALHAALAPSPSSLEWMRAKGLVVPIDLLRMGGQLLGALPKSPAIVDYAVDVLGCAPLDAPALVRASKADRLDLVRQAHGRGWINNNALYRRMWSDAVRKGASGVASWLAANPPSAAAPRPPFDICCRGDGCPPVETLARQRLAGIPWHPRRSLNDDGTRLCTPICIIWALSHGCPMPQQWRFLSRDGIVTACSRSIVHGRRPTRHPHPLYLATAAPLLCMDAFEAAGIQARIDVARIVEARAGSWVRDHKRTNYNDTLVSLRHECDSAATVLEHLARIVRRPRSVATPTCPSTPQRANKRRHRRSSKKSRR</sequence>